<organism evidence="2 3">
    <name type="scientific">Phaseolus coccineus</name>
    <name type="common">Scarlet runner bean</name>
    <name type="synonym">Phaseolus multiflorus</name>
    <dbReference type="NCBI Taxonomy" id="3886"/>
    <lineage>
        <taxon>Eukaryota</taxon>
        <taxon>Viridiplantae</taxon>
        <taxon>Streptophyta</taxon>
        <taxon>Embryophyta</taxon>
        <taxon>Tracheophyta</taxon>
        <taxon>Spermatophyta</taxon>
        <taxon>Magnoliopsida</taxon>
        <taxon>eudicotyledons</taxon>
        <taxon>Gunneridae</taxon>
        <taxon>Pentapetalae</taxon>
        <taxon>rosids</taxon>
        <taxon>fabids</taxon>
        <taxon>Fabales</taxon>
        <taxon>Fabaceae</taxon>
        <taxon>Papilionoideae</taxon>
        <taxon>50 kb inversion clade</taxon>
        <taxon>NPAAA clade</taxon>
        <taxon>indigoferoid/millettioid clade</taxon>
        <taxon>Phaseoleae</taxon>
        <taxon>Phaseolus</taxon>
    </lineage>
</organism>
<evidence type="ECO:0000313" key="2">
    <source>
        <dbReference type="EMBL" id="KAK7354512.1"/>
    </source>
</evidence>
<gene>
    <name evidence="2" type="ORF">VNO80_19976</name>
</gene>
<protein>
    <submittedName>
        <fullName evidence="2">Uncharacterized protein</fullName>
    </submittedName>
</protein>
<evidence type="ECO:0000256" key="1">
    <source>
        <dbReference type="SAM" id="Phobius"/>
    </source>
</evidence>
<name>A0AAN9R0B9_PHACN</name>
<dbReference type="EMBL" id="JAYMYR010000007">
    <property type="protein sequence ID" value="KAK7354512.1"/>
    <property type="molecule type" value="Genomic_DNA"/>
</dbReference>
<comment type="caution">
    <text evidence="2">The sequence shown here is derived from an EMBL/GenBank/DDBJ whole genome shotgun (WGS) entry which is preliminary data.</text>
</comment>
<feature type="transmembrane region" description="Helical" evidence="1">
    <location>
        <begin position="92"/>
        <end position="112"/>
    </location>
</feature>
<accession>A0AAN9R0B9</accession>
<feature type="transmembrane region" description="Helical" evidence="1">
    <location>
        <begin position="61"/>
        <end position="86"/>
    </location>
</feature>
<keyword evidence="3" id="KW-1185">Reference proteome</keyword>
<proteinExistence type="predicted"/>
<sequence length="121" mass="13938">MPRTTVRDSWTATAARAAQPPLHAQFYQRKSEFITSKIPLPWHHTQIKREKAALSEHRNSIFITFLPNLFLISLCLTHAFCGHLLYSSFAPISLHFLFCFFSLPFNFSSLLMQTSPTLQIL</sequence>
<dbReference type="Proteomes" id="UP001374584">
    <property type="component" value="Unassembled WGS sequence"/>
</dbReference>
<keyword evidence="1" id="KW-1133">Transmembrane helix</keyword>
<keyword evidence="1" id="KW-0812">Transmembrane</keyword>
<reference evidence="2 3" key="1">
    <citation type="submission" date="2024-01" db="EMBL/GenBank/DDBJ databases">
        <title>The genomes of 5 underutilized Papilionoideae crops provide insights into root nodulation and disease resistanc.</title>
        <authorList>
            <person name="Jiang F."/>
        </authorList>
    </citation>
    <scope>NUCLEOTIDE SEQUENCE [LARGE SCALE GENOMIC DNA]</scope>
    <source>
        <strain evidence="2">JINMINGXINNONG_FW02</strain>
        <tissue evidence="2">Leaves</tissue>
    </source>
</reference>
<keyword evidence="1" id="KW-0472">Membrane</keyword>
<evidence type="ECO:0000313" key="3">
    <source>
        <dbReference type="Proteomes" id="UP001374584"/>
    </source>
</evidence>
<dbReference type="AlphaFoldDB" id="A0AAN9R0B9"/>